<dbReference type="InterPro" id="IPR023210">
    <property type="entry name" value="NADP_OxRdtase_dom"/>
</dbReference>
<protein>
    <submittedName>
        <fullName evidence="3">NADP-dependent oxidoreductase domain-containing protein</fullName>
    </submittedName>
</protein>
<proteinExistence type="predicted"/>
<evidence type="ECO:0000313" key="2">
    <source>
        <dbReference type="Proteomes" id="UP000887574"/>
    </source>
</evidence>
<dbReference type="SUPFAM" id="SSF51430">
    <property type="entry name" value="NAD(P)-linked oxidoreductase"/>
    <property type="match status" value="1"/>
</dbReference>
<dbReference type="PANTHER" id="PTHR43827">
    <property type="entry name" value="2,5-DIKETO-D-GLUCONIC ACID REDUCTASE"/>
    <property type="match status" value="1"/>
</dbReference>
<dbReference type="InterPro" id="IPR036812">
    <property type="entry name" value="NAD(P)_OxRdtase_dom_sf"/>
</dbReference>
<dbReference type="Proteomes" id="UP000887574">
    <property type="component" value="Unplaced"/>
</dbReference>
<name>A0A915ELQ3_9BILA</name>
<organism evidence="2 3">
    <name type="scientific">Ditylenchus dipsaci</name>
    <dbReference type="NCBI Taxonomy" id="166011"/>
    <lineage>
        <taxon>Eukaryota</taxon>
        <taxon>Metazoa</taxon>
        <taxon>Ecdysozoa</taxon>
        <taxon>Nematoda</taxon>
        <taxon>Chromadorea</taxon>
        <taxon>Rhabditida</taxon>
        <taxon>Tylenchina</taxon>
        <taxon>Tylenchomorpha</taxon>
        <taxon>Sphaerularioidea</taxon>
        <taxon>Anguinidae</taxon>
        <taxon>Anguininae</taxon>
        <taxon>Ditylenchus</taxon>
    </lineage>
</organism>
<dbReference type="Gene3D" id="3.20.20.100">
    <property type="entry name" value="NADP-dependent oxidoreductase domain"/>
    <property type="match status" value="1"/>
</dbReference>
<accession>A0A915ELQ3</accession>
<feature type="domain" description="NADP-dependent oxidoreductase" evidence="1">
    <location>
        <begin position="24"/>
        <end position="69"/>
    </location>
</feature>
<dbReference type="Pfam" id="PF00248">
    <property type="entry name" value="Aldo_ket_red"/>
    <property type="match status" value="1"/>
</dbReference>
<dbReference type="InterPro" id="IPR018170">
    <property type="entry name" value="Aldo/ket_reductase_CS"/>
</dbReference>
<dbReference type="AlphaFoldDB" id="A0A915ELQ3"/>
<evidence type="ECO:0000259" key="1">
    <source>
        <dbReference type="Pfam" id="PF00248"/>
    </source>
</evidence>
<dbReference type="InterPro" id="IPR020471">
    <property type="entry name" value="AKR"/>
</dbReference>
<reference evidence="3" key="1">
    <citation type="submission" date="2022-11" db="UniProtKB">
        <authorList>
            <consortium name="WormBaseParasite"/>
        </authorList>
    </citation>
    <scope>IDENTIFICATION</scope>
</reference>
<dbReference type="PANTHER" id="PTHR43827:SF14">
    <property type="entry name" value="NADP-DEPENDENT OXIDOREDUCTASE DOMAIN-CONTAINING PROTEIN"/>
    <property type="match status" value="1"/>
</dbReference>
<evidence type="ECO:0000313" key="3">
    <source>
        <dbReference type="WBParaSite" id="jg8078"/>
    </source>
</evidence>
<keyword evidence="2" id="KW-1185">Reference proteome</keyword>
<dbReference type="PROSITE" id="PS00798">
    <property type="entry name" value="ALDOKETO_REDUCTASE_1"/>
    <property type="match status" value="1"/>
</dbReference>
<dbReference type="GO" id="GO:0016491">
    <property type="term" value="F:oxidoreductase activity"/>
    <property type="evidence" value="ECO:0007669"/>
    <property type="project" value="InterPro"/>
</dbReference>
<sequence length="76" mass="8416">MTSSFSNILGGSFCLLDGNYIPFIGLGTYGLRSQQEIDSAVDAALERGYRLFDTANYYANEQQLGDAFQVNFGQKF</sequence>
<dbReference type="WBParaSite" id="jg8078">
    <property type="protein sequence ID" value="jg8078"/>
    <property type="gene ID" value="jg8078"/>
</dbReference>